<dbReference type="SUPFAM" id="SSF50978">
    <property type="entry name" value="WD40 repeat-like"/>
    <property type="match status" value="1"/>
</dbReference>
<dbReference type="InterPro" id="IPR015943">
    <property type="entry name" value="WD40/YVTN_repeat-like_dom_sf"/>
</dbReference>
<dbReference type="PROSITE" id="PS00678">
    <property type="entry name" value="WD_REPEATS_1"/>
    <property type="match status" value="2"/>
</dbReference>
<gene>
    <name evidence="5" type="ORF">BDK51DRAFT_25961</name>
</gene>
<feature type="repeat" description="WD" evidence="3">
    <location>
        <begin position="411"/>
        <end position="446"/>
    </location>
</feature>
<evidence type="ECO:0000256" key="1">
    <source>
        <dbReference type="ARBA" id="ARBA00022574"/>
    </source>
</evidence>
<dbReference type="OrthoDB" id="6262491at2759"/>
<feature type="region of interest" description="Disordered" evidence="4">
    <location>
        <begin position="1"/>
        <end position="49"/>
    </location>
</feature>
<sequence length="500" mass="54443">MIRPERSAIHGGSRKPEDDRDHVASSHRTHYRPKRPAQHIAGKPLDPNAILPIQPWETVVGHIRELLQSRGIHIAPGAHKHSKGAANEDPPSGTTLFTKIDGGDESSDNTDDDEDEQNDDNVKDEDGIEDTGHEDLSETPLVADSHASLGSPDPESTLSTTITTNPPSNPSTVLPITIPHGFQSMRRLYHPHSSLRSIVHIPATGSAEMVLTLDANTVSMWRGAARVKRISTALPGTSLGLAAGVETGAATATGVVAVAAAGAANISNGTPEGKGANAGVVGLSHWIYVEELKVLLIASSQLQLRVLDNFLEEMSCVSCPKPILAMEYISDREELVTAEVGTIRVWKIKKTATIHRTIITLSERLAIIDLLDDEWVVRVLYDRTLDRLFAAVDGNVYIYDMASGERLDALRNIHDMSITCLAYYEPLEYLLTAGKDGRIRVWNFQNCLLQDFRDHFHAVTALALVETGCQATPGTIPIVISSSLDGTIRMWNFETGICLY</sequence>
<feature type="non-terminal residue" evidence="5">
    <location>
        <position position="500"/>
    </location>
</feature>
<dbReference type="InterPro" id="IPR019775">
    <property type="entry name" value="WD40_repeat_CS"/>
</dbReference>
<dbReference type="InterPro" id="IPR001680">
    <property type="entry name" value="WD40_rpt"/>
</dbReference>
<evidence type="ECO:0000256" key="3">
    <source>
        <dbReference type="PROSITE-ProRule" id="PRU00221"/>
    </source>
</evidence>
<dbReference type="EMBL" id="KZ994828">
    <property type="protein sequence ID" value="RKO91957.1"/>
    <property type="molecule type" value="Genomic_DNA"/>
</dbReference>
<dbReference type="AlphaFoldDB" id="A0A4V1IS13"/>
<accession>A0A4V1IS13</accession>
<feature type="compositionally biased region" description="Low complexity" evidence="4">
    <location>
        <begin position="156"/>
        <end position="173"/>
    </location>
</feature>
<dbReference type="PANTHER" id="PTHR45532">
    <property type="entry name" value="WD REPEAT-CONTAINING PROTEIN 97"/>
    <property type="match status" value="1"/>
</dbReference>
<feature type="compositionally biased region" description="Acidic residues" evidence="4">
    <location>
        <begin position="103"/>
        <end position="119"/>
    </location>
</feature>
<evidence type="ECO:0000313" key="5">
    <source>
        <dbReference type="EMBL" id="RKO91957.1"/>
    </source>
</evidence>
<dbReference type="InterPro" id="IPR036322">
    <property type="entry name" value="WD40_repeat_dom_sf"/>
</dbReference>
<evidence type="ECO:0000256" key="4">
    <source>
        <dbReference type="SAM" id="MobiDB-lite"/>
    </source>
</evidence>
<feature type="compositionally biased region" description="Basic and acidic residues" evidence="4">
    <location>
        <begin position="120"/>
        <end position="136"/>
    </location>
</feature>
<feature type="region of interest" description="Disordered" evidence="4">
    <location>
        <begin position="77"/>
        <end position="173"/>
    </location>
</feature>
<proteinExistence type="predicted"/>
<feature type="repeat" description="WD" evidence="3">
    <location>
        <begin position="479"/>
        <end position="500"/>
    </location>
</feature>
<evidence type="ECO:0000313" key="6">
    <source>
        <dbReference type="Proteomes" id="UP000269721"/>
    </source>
</evidence>
<dbReference type="Proteomes" id="UP000269721">
    <property type="component" value="Unassembled WGS sequence"/>
</dbReference>
<evidence type="ECO:0000256" key="2">
    <source>
        <dbReference type="ARBA" id="ARBA00022737"/>
    </source>
</evidence>
<feature type="compositionally biased region" description="Basic residues" evidence="4">
    <location>
        <begin position="25"/>
        <end position="37"/>
    </location>
</feature>
<keyword evidence="6" id="KW-1185">Reference proteome</keyword>
<reference evidence="6" key="1">
    <citation type="journal article" date="2018" name="Nat. Microbiol.">
        <title>Leveraging single-cell genomics to expand the fungal tree of life.</title>
        <authorList>
            <person name="Ahrendt S.R."/>
            <person name="Quandt C.A."/>
            <person name="Ciobanu D."/>
            <person name="Clum A."/>
            <person name="Salamov A."/>
            <person name="Andreopoulos B."/>
            <person name="Cheng J.F."/>
            <person name="Woyke T."/>
            <person name="Pelin A."/>
            <person name="Henrissat B."/>
            <person name="Reynolds N.K."/>
            <person name="Benny G.L."/>
            <person name="Smith M.E."/>
            <person name="James T.Y."/>
            <person name="Grigoriev I.V."/>
        </authorList>
    </citation>
    <scope>NUCLEOTIDE SEQUENCE [LARGE SCALE GENOMIC DNA]</scope>
</reference>
<keyword evidence="1 3" id="KW-0853">WD repeat</keyword>
<dbReference type="PANTHER" id="PTHR45532:SF1">
    <property type="entry name" value="WD REPEAT-CONTAINING PROTEIN 97"/>
    <property type="match status" value="1"/>
</dbReference>
<dbReference type="Pfam" id="PF00400">
    <property type="entry name" value="WD40"/>
    <property type="match status" value="2"/>
</dbReference>
<dbReference type="Gene3D" id="2.130.10.10">
    <property type="entry name" value="YVTN repeat-like/Quinoprotein amine dehydrogenase"/>
    <property type="match status" value="1"/>
</dbReference>
<protein>
    <submittedName>
        <fullName evidence="5">WD40-repeat-containing domain protein</fullName>
    </submittedName>
</protein>
<feature type="compositionally biased region" description="Basic and acidic residues" evidence="4">
    <location>
        <begin position="1"/>
        <end position="24"/>
    </location>
</feature>
<dbReference type="SMART" id="SM00320">
    <property type="entry name" value="WD40"/>
    <property type="match status" value="3"/>
</dbReference>
<keyword evidence="2" id="KW-0677">Repeat</keyword>
<dbReference type="PROSITE" id="PS50082">
    <property type="entry name" value="WD_REPEATS_2"/>
    <property type="match status" value="2"/>
</dbReference>
<dbReference type="PROSITE" id="PS50294">
    <property type="entry name" value="WD_REPEATS_REGION"/>
    <property type="match status" value="1"/>
</dbReference>
<organism evidence="5 6">
    <name type="scientific">Blyttiomyces helicus</name>
    <dbReference type="NCBI Taxonomy" id="388810"/>
    <lineage>
        <taxon>Eukaryota</taxon>
        <taxon>Fungi</taxon>
        <taxon>Fungi incertae sedis</taxon>
        <taxon>Chytridiomycota</taxon>
        <taxon>Chytridiomycota incertae sedis</taxon>
        <taxon>Chytridiomycetes</taxon>
        <taxon>Chytridiomycetes incertae sedis</taxon>
        <taxon>Blyttiomyces</taxon>
    </lineage>
</organism>
<name>A0A4V1IS13_9FUNG</name>